<gene>
    <name evidence="1" type="ORF">F8172_00250</name>
</gene>
<organism evidence="1 2">
    <name type="scientific">Bacillus cereus</name>
    <dbReference type="NCBI Taxonomy" id="1396"/>
    <lineage>
        <taxon>Bacteria</taxon>
        <taxon>Bacillati</taxon>
        <taxon>Bacillota</taxon>
        <taxon>Bacilli</taxon>
        <taxon>Bacillales</taxon>
        <taxon>Bacillaceae</taxon>
        <taxon>Bacillus</taxon>
        <taxon>Bacillus cereus group</taxon>
    </lineage>
</organism>
<sequence length="159" mass="17845">MEKIFKAIDTSKKIGEVTLSDGSVISLPKITISKLFEIAAFICKDGNSLWKDIREIFAMNDLGVMERLGAILAVMKPEHLVKIHSILLEIDAGEVLYLDHDEMLEITVEYLESINMGKTYSSIQRLAKVFNKNLPDWDQLMAKLDSVIPEEETSAGKDS</sequence>
<proteinExistence type="predicted"/>
<dbReference type="AlphaFoldDB" id="A0A9W7QK96"/>
<accession>A0A9W7QK96</accession>
<name>A0A9W7QK96_BACCE</name>
<dbReference type="EMBL" id="WBPP01000001">
    <property type="protein sequence ID" value="KAB2400742.1"/>
    <property type="molecule type" value="Genomic_DNA"/>
</dbReference>
<reference evidence="1 2" key="1">
    <citation type="submission" date="2019-10" db="EMBL/GenBank/DDBJ databases">
        <title>Bacillus from the desert of Cuatro Cinegas, Coahuila.</title>
        <authorList>
            <person name="Olmedo-Alvarez G."/>
            <person name="Saldana S."/>
            <person name="Barcelo D."/>
        </authorList>
    </citation>
    <scope>NUCLEOTIDE SEQUENCE [LARGE SCALE GENOMIC DNA]</scope>
    <source>
        <strain evidence="1 2">CH417_13T</strain>
    </source>
</reference>
<evidence type="ECO:0000313" key="1">
    <source>
        <dbReference type="EMBL" id="KAB2400742.1"/>
    </source>
</evidence>
<protein>
    <submittedName>
        <fullName evidence="1">Uncharacterized protein</fullName>
    </submittedName>
</protein>
<dbReference type="Proteomes" id="UP000475765">
    <property type="component" value="Unassembled WGS sequence"/>
</dbReference>
<evidence type="ECO:0000313" key="2">
    <source>
        <dbReference type="Proteomes" id="UP000475765"/>
    </source>
</evidence>
<dbReference type="RefSeq" id="WP_151521476.1">
    <property type="nucleotide sequence ID" value="NZ_WBPL01000011.1"/>
</dbReference>
<comment type="caution">
    <text evidence="1">The sequence shown here is derived from an EMBL/GenBank/DDBJ whole genome shotgun (WGS) entry which is preliminary data.</text>
</comment>